<dbReference type="eggNOG" id="COG1477">
    <property type="taxonomic scope" value="Bacteria"/>
</dbReference>
<evidence type="ECO:0000256" key="2">
    <source>
        <dbReference type="ARBA" id="ARBA00011955"/>
    </source>
</evidence>
<dbReference type="Pfam" id="PF07690">
    <property type="entry name" value="MFS_1"/>
    <property type="match status" value="2"/>
</dbReference>
<dbReference type="KEGG" id="das:Daes_1385"/>
<keyword evidence="6 14" id="KW-0812">Transmembrane</keyword>
<evidence type="ECO:0000256" key="10">
    <source>
        <dbReference type="ARBA" id="ARBA00022989"/>
    </source>
</evidence>
<proteinExistence type="predicted"/>
<dbReference type="EC" id="2.7.1.180" evidence="2"/>
<evidence type="ECO:0000256" key="9">
    <source>
        <dbReference type="ARBA" id="ARBA00022842"/>
    </source>
</evidence>
<evidence type="ECO:0000256" key="13">
    <source>
        <dbReference type="ARBA" id="ARBA00048540"/>
    </source>
</evidence>
<organism evidence="16 17">
    <name type="scientific">Pseudodesulfovibrio aespoeensis (strain ATCC 700646 / DSM 10631 / Aspo-2)</name>
    <name type="common">Desulfovibrio aespoeensis</name>
    <dbReference type="NCBI Taxonomy" id="643562"/>
    <lineage>
        <taxon>Bacteria</taxon>
        <taxon>Pseudomonadati</taxon>
        <taxon>Thermodesulfobacteriota</taxon>
        <taxon>Desulfovibrionia</taxon>
        <taxon>Desulfovibrionales</taxon>
        <taxon>Desulfovibrionaceae</taxon>
    </lineage>
</organism>
<evidence type="ECO:0000256" key="4">
    <source>
        <dbReference type="ARBA" id="ARBA00022630"/>
    </source>
</evidence>
<keyword evidence="16" id="KW-0449">Lipoprotein</keyword>
<keyword evidence="4" id="KW-0285">Flavoprotein</keyword>
<dbReference type="EMBL" id="CP002431">
    <property type="protein sequence ID" value="ADU62399.1"/>
    <property type="molecule type" value="Genomic_DNA"/>
</dbReference>
<evidence type="ECO:0000256" key="6">
    <source>
        <dbReference type="ARBA" id="ARBA00022692"/>
    </source>
</evidence>
<dbReference type="PROSITE" id="PS50850">
    <property type="entry name" value="MFS"/>
    <property type="match status" value="1"/>
</dbReference>
<dbReference type="GO" id="GO:0046872">
    <property type="term" value="F:metal ion binding"/>
    <property type="evidence" value="ECO:0007669"/>
    <property type="project" value="UniProtKB-KW"/>
</dbReference>
<feature type="transmembrane region" description="Helical" evidence="14">
    <location>
        <begin position="138"/>
        <end position="160"/>
    </location>
</feature>
<dbReference type="PANTHER" id="PTHR30040:SF2">
    <property type="entry name" value="FAD:PROTEIN FMN TRANSFERASE"/>
    <property type="match status" value="1"/>
</dbReference>
<dbReference type="CDD" id="cd17325">
    <property type="entry name" value="MFS_MdtG_SLC18_like"/>
    <property type="match status" value="1"/>
</dbReference>
<evidence type="ECO:0000256" key="8">
    <source>
        <dbReference type="ARBA" id="ARBA00022827"/>
    </source>
</evidence>
<feature type="transmembrane region" description="Helical" evidence="14">
    <location>
        <begin position="402"/>
        <end position="422"/>
    </location>
</feature>
<dbReference type="GO" id="GO:0016740">
    <property type="term" value="F:transferase activity"/>
    <property type="evidence" value="ECO:0007669"/>
    <property type="project" value="UniProtKB-KW"/>
</dbReference>
<dbReference type="InterPro" id="IPR020846">
    <property type="entry name" value="MFS_dom"/>
</dbReference>
<evidence type="ECO:0000259" key="15">
    <source>
        <dbReference type="PROSITE" id="PS50850"/>
    </source>
</evidence>
<dbReference type="GO" id="GO:0022857">
    <property type="term" value="F:transmembrane transporter activity"/>
    <property type="evidence" value="ECO:0007669"/>
    <property type="project" value="InterPro"/>
</dbReference>
<evidence type="ECO:0000313" key="17">
    <source>
        <dbReference type="Proteomes" id="UP000002191"/>
    </source>
</evidence>
<dbReference type="InterPro" id="IPR036259">
    <property type="entry name" value="MFS_trans_sf"/>
</dbReference>
<dbReference type="STRING" id="643562.Daes_1385"/>
<dbReference type="Pfam" id="PF02424">
    <property type="entry name" value="ApbE"/>
    <property type="match status" value="1"/>
</dbReference>
<feature type="domain" description="Major facilitator superfamily (MFS) profile" evidence="15">
    <location>
        <begin position="48"/>
        <end position="425"/>
    </location>
</feature>
<name>E6VVF5_PSEA9</name>
<keyword evidence="9" id="KW-0460">Magnesium</keyword>
<dbReference type="Gene3D" id="1.20.1250.20">
    <property type="entry name" value="MFS general substrate transporter like domains"/>
    <property type="match status" value="2"/>
</dbReference>
<sequence>MNVRLGPLDAVTVSFLANRPYLRSNCTILSAKTTMPMAESTHTRRSSPLTAVLASGFLAALGVGLFSFTLPLVSLDERVGGAWLGSGFAGFFLVRLLIAPLAGWWADRVGARLPLLLASALGACAPLAHFIHPGLGTLYGVQFILGMVSGLFRPVGMAALGGTVNRERLSHWFAVHALLFNVAMFIGPLAGGALYLGRRMEPVLLGLGACMLLAFLVVLLFLPGKAGAGTVAEAAASPGPRPSLRPSLADWLGVLLAVAGRTLGVGLVATFYPIYLSAILGRNGLAVGLLFSIPSLAVCLGLPVAVRVFRDVPHGVLTVWGMSVSAAALFAIGASSEPWQLAVFGAAMGLGTAVSVPASMSLASSLSPRQGQVFGAAHVASGVGFVLGPLLGGVVVQQTHQVGMVFQMAAVIGGLCCTPLLARMLMERLHYGRAVALSVAGLCALLLAGAGGVMVDAQMRAAGPSQSGLYRHTDVAMGTVVNLTLATDSRKAADDAARRCIGLMRELQADYDHRNPTGSVGRINRAAGKGWVEPTPRAHALIRRAVEHGRVSNGVFDPTIGALTTSPMYYMMDESLARSMKGLVDYRLVNFEEGTGRVRLERQGMALDLGGIAKGTIIDAAVRLLRTLGVEAGIVEAGGDFYAFGDRDWSVGIRHPRADTVHRTVTVRERAVCGSGDYQQFVMLERDGRTTLKHHIIDPADMEPAQSSTGVTVIALSAELADALATTLFIMGPDQGARFVRAQYPGASALWFGPDLTVTEMAGFPE</sequence>
<feature type="transmembrane region" description="Helical" evidence="14">
    <location>
        <begin position="316"/>
        <end position="335"/>
    </location>
</feature>
<feature type="transmembrane region" description="Helical" evidence="14">
    <location>
        <begin position="82"/>
        <end position="106"/>
    </location>
</feature>
<feature type="transmembrane region" description="Helical" evidence="14">
    <location>
        <begin position="49"/>
        <end position="70"/>
    </location>
</feature>
<keyword evidence="5" id="KW-0808">Transferase</keyword>
<reference evidence="17" key="1">
    <citation type="submission" date="2010-12" db="EMBL/GenBank/DDBJ databases">
        <title>Complete sequence of Desulfovibrio aespoeensis Aspo-2.</title>
        <authorList>
            <consortium name="US DOE Joint Genome Institute"/>
            <person name="Lucas S."/>
            <person name="Copeland A."/>
            <person name="Lapidus A."/>
            <person name="Cheng J.-F."/>
            <person name="Goodwin L."/>
            <person name="Pitluck S."/>
            <person name="Chertkov O."/>
            <person name="Misra M."/>
            <person name="Detter J.C."/>
            <person name="Han C."/>
            <person name="Tapia R."/>
            <person name="Land M."/>
            <person name="Hauser L."/>
            <person name="Kyrpides N."/>
            <person name="Ivanova N."/>
            <person name="Ovchinnikova G."/>
            <person name="Pedersen K."/>
            <person name="Jagevall S."/>
            <person name="Hazen T."/>
            <person name="Woyke T."/>
        </authorList>
    </citation>
    <scope>NUCLEOTIDE SEQUENCE [LARGE SCALE GENOMIC DNA]</scope>
    <source>
        <strain evidence="17">ATCC 700646 / DSM 10631 / Aspo-2</strain>
    </source>
</reference>
<dbReference type="eggNOG" id="COG2814">
    <property type="taxonomic scope" value="Bacteria"/>
</dbReference>
<keyword evidence="7" id="KW-0479">Metal-binding</keyword>
<dbReference type="SUPFAM" id="SSF143631">
    <property type="entry name" value="ApbE-like"/>
    <property type="match status" value="1"/>
</dbReference>
<gene>
    <name evidence="16" type="ordered locus">Daes_1385</name>
</gene>
<keyword evidence="11 14" id="KW-0472">Membrane</keyword>
<evidence type="ECO:0000256" key="12">
    <source>
        <dbReference type="ARBA" id="ARBA00031306"/>
    </source>
</evidence>
<dbReference type="InterPro" id="IPR011701">
    <property type="entry name" value="MFS"/>
</dbReference>
<feature type="transmembrane region" description="Helical" evidence="14">
    <location>
        <begin position="375"/>
        <end position="396"/>
    </location>
</feature>
<dbReference type="HOGENOM" id="CLU_377122_0_0_7"/>
<dbReference type="InterPro" id="IPR003374">
    <property type="entry name" value="ApbE-like_sf"/>
</dbReference>
<feature type="transmembrane region" description="Helical" evidence="14">
    <location>
        <begin position="172"/>
        <end position="197"/>
    </location>
</feature>
<comment type="cofactor">
    <cofactor evidence="1">
        <name>Mg(2+)</name>
        <dbReference type="ChEBI" id="CHEBI:18420"/>
    </cofactor>
</comment>
<protein>
    <recommendedName>
        <fullName evidence="3">FAD:protein FMN transferase</fullName>
        <ecNumber evidence="2">2.7.1.180</ecNumber>
    </recommendedName>
    <alternativeName>
        <fullName evidence="12">Flavin transferase</fullName>
    </alternativeName>
</protein>
<feature type="transmembrane region" description="Helical" evidence="14">
    <location>
        <begin position="251"/>
        <end position="275"/>
    </location>
</feature>
<feature type="transmembrane region" description="Helical" evidence="14">
    <location>
        <begin position="113"/>
        <end position="132"/>
    </location>
</feature>
<dbReference type="AlphaFoldDB" id="E6VVF5"/>
<comment type="catalytic activity">
    <reaction evidence="13">
        <text>L-threonyl-[protein] + FAD = FMN-L-threonyl-[protein] + AMP + H(+)</text>
        <dbReference type="Rhea" id="RHEA:36847"/>
        <dbReference type="Rhea" id="RHEA-COMP:11060"/>
        <dbReference type="Rhea" id="RHEA-COMP:11061"/>
        <dbReference type="ChEBI" id="CHEBI:15378"/>
        <dbReference type="ChEBI" id="CHEBI:30013"/>
        <dbReference type="ChEBI" id="CHEBI:57692"/>
        <dbReference type="ChEBI" id="CHEBI:74257"/>
        <dbReference type="ChEBI" id="CHEBI:456215"/>
        <dbReference type="EC" id="2.7.1.180"/>
    </reaction>
</comment>
<feature type="transmembrane region" description="Helical" evidence="14">
    <location>
        <begin position="203"/>
        <end position="222"/>
    </location>
</feature>
<reference evidence="16 17" key="2">
    <citation type="journal article" date="2014" name="Genome Announc.">
        <title>Complete Genome Sequence of the Subsurface, Mesophilic Sulfate-Reducing Bacterium Desulfovibrio aespoeensis Aspo-2.</title>
        <authorList>
            <person name="Pedersen K."/>
            <person name="Bengtsson A."/>
            <person name="Edlund J."/>
            <person name="Rabe L."/>
            <person name="Hazen T."/>
            <person name="Chakraborty R."/>
            <person name="Goodwin L."/>
            <person name="Shapiro N."/>
        </authorList>
    </citation>
    <scope>NUCLEOTIDE SEQUENCE [LARGE SCALE GENOMIC DNA]</scope>
    <source>
        <strain evidence="17">ATCC 700646 / DSM 10631 / Aspo-2</strain>
    </source>
</reference>
<keyword evidence="8" id="KW-0274">FAD</keyword>
<feature type="transmembrane region" description="Helical" evidence="14">
    <location>
        <begin position="434"/>
        <end position="455"/>
    </location>
</feature>
<evidence type="ECO:0000256" key="14">
    <source>
        <dbReference type="SAM" id="Phobius"/>
    </source>
</evidence>
<dbReference type="Gene3D" id="3.10.520.10">
    <property type="entry name" value="ApbE-like domains"/>
    <property type="match status" value="1"/>
</dbReference>
<keyword evidence="17" id="KW-1185">Reference proteome</keyword>
<feature type="transmembrane region" description="Helical" evidence="14">
    <location>
        <begin position="287"/>
        <end position="309"/>
    </location>
</feature>
<evidence type="ECO:0000256" key="1">
    <source>
        <dbReference type="ARBA" id="ARBA00001946"/>
    </source>
</evidence>
<dbReference type="InterPro" id="IPR024932">
    <property type="entry name" value="ApbE"/>
</dbReference>
<feature type="transmembrane region" description="Helical" evidence="14">
    <location>
        <begin position="341"/>
        <end position="363"/>
    </location>
</feature>
<evidence type="ECO:0000256" key="7">
    <source>
        <dbReference type="ARBA" id="ARBA00022723"/>
    </source>
</evidence>
<accession>E6VVF5</accession>
<evidence type="ECO:0000256" key="3">
    <source>
        <dbReference type="ARBA" id="ARBA00016337"/>
    </source>
</evidence>
<dbReference type="Proteomes" id="UP000002191">
    <property type="component" value="Chromosome"/>
</dbReference>
<dbReference type="SUPFAM" id="SSF103473">
    <property type="entry name" value="MFS general substrate transporter"/>
    <property type="match status" value="1"/>
</dbReference>
<dbReference type="PANTHER" id="PTHR30040">
    <property type="entry name" value="THIAMINE BIOSYNTHESIS LIPOPROTEIN APBE"/>
    <property type="match status" value="1"/>
</dbReference>
<evidence type="ECO:0000256" key="5">
    <source>
        <dbReference type="ARBA" id="ARBA00022679"/>
    </source>
</evidence>
<evidence type="ECO:0000256" key="11">
    <source>
        <dbReference type="ARBA" id="ARBA00023136"/>
    </source>
</evidence>
<keyword evidence="10 14" id="KW-1133">Transmembrane helix</keyword>
<evidence type="ECO:0000313" key="16">
    <source>
        <dbReference type="EMBL" id="ADU62399.1"/>
    </source>
</evidence>